<dbReference type="AlphaFoldDB" id="A0A165AE34"/>
<name>A0A165AE34_9AGAM</name>
<dbReference type="OrthoDB" id="3242001at2759"/>
<sequence>MSTPGSSGTSTYKLPSYSAEHVGTHDSTHDHTPAPNYSLSFEDAWRNWQEAENAADILPDLIAAYEVQKNDVTQAKQDLRILHEASAKSFAQLHPSTRDRLFKLVKSNHQTSKEVLEQAFNQAHAKEDLKLHEVEGLEKALAEAETNVNAMKKLAAINHQAFDNLRFVFSQRAATAHESLLLGEAEEELLRANRRFEVSQVAVKNMARAKVTVQHAHHYFDSAIKTCDAVRGTALGRALVMGMDDGWSEMARNQNYKDAASLSEKAQICVNETLRVLEPSKDDLPPEVLENYNKVKELGLSQMQKIYHLMYGWQSKDTGIHESLKVLLARQEEVYKHLTELALWVQKQDPITVETNKKLEKATKVARENLASVWRKMYTDDDAAGAPPADA</sequence>
<evidence type="ECO:0000313" key="2">
    <source>
        <dbReference type="Proteomes" id="UP000076722"/>
    </source>
</evidence>
<gene>
    <name evidence="1" type="ORF">SISNIDRAFT_480460</name>
</gene>
<keyword evidence="2" id="KW-1185">Reference proteome</keyword>
<protein>
    <submittedName>
        <fullName evidence="1">Uncharacterized protein</fullName>
    </submittedName>
</protein>
<dbReference type="EMBL" id="KV419394">
    <property type="protein sequence ID" value="KZS98860.1"/>
    <property type="molecule type" value="Genomic_DNA"/>
</dbReference>
<proteinExistence type="predicted"/>
<evidence type="ECO:0000313" key="1">
    <source>
        <dbReference type="EMBL" id="KZS98860.1"/>
    </source>
</evidence>
<accession>A0A165AE34</accession>
<reference evidence="1 2" key="1">
    <citation type="journal article" date="2016" name="Mol. Biol. Evol.">
        <title>Comparative Genomics of Early-Diverging Mushroom-Forming Fungi Provides Insights into the Origins of Lignocellulose Decay Capabilities.</title>
        <authorList>
            <person name="Nagy L.G."/>
            <person name="Riley R."/>
            <person name="Tritt A."/>
            <person name="Adam C."/>
            <person name="Daum C."/>
            <person name="Floudas D."/>
            <person name="Sun H."/>
            <person name="Yadav J.S."/>
            <person name="Pangilinan J."/>
            <person name="Larsson K.H."/>
            <person name="Matsuura K."/>
            <person name="Barry K."/>
            <person name="Labutti K."/>
            <person name="Kuo R."/>
            <person name="Ohm R.A."/>
            <person name="Bhattacharya S.S."/>
            <person name="Shirouzu T."/>
            <person name="Yoshinaga Y."/>
            <person name="Martin F.M."/>
            <person name="Grigoriev I.V."/>
            <person name="Hibbett D.S."/>
        </authorList>
    </citation>
    <scope>NUCLEOTIDE SEQUENCE [LARGE SCALE GENOMIC DNA]</scope>
    <source>
        <strain evidence="1 2">HHB9708</strain>
    </source>
</reference>
<organism evidence="1 2">
    <name type="scientific">Sistotremastrum niveocremeum HHB9708</name>
    <dbReference type="NCBI Taxonomy" id="1314777"/>
    <lineage>
        <taxon>Eukaryota</taxon>
        <taxon>Fungi</taxon>
        <taxon>Dikarya</taxon>
        <taxon>Basidiomycota</taxon>
        <taxon>Agaricomycotina</taxon>
        <taxon>Agaricomycetes</taxon>
        <taxon>Sistotremastrales</taxon>
        <taxon>Sistotremastraceae</taxon>
        <taxon>Sertulicium</taxon>
        <taxon>Sertulicium niveocremeum</taxon>
    </lineage>
</organism>
<dbReference type="Proteomes" id="UP000076722">
    <property type="component" value="Unassembled WGS sequence"/>
</dbReference>